<dbReference type="SUPFAM" id="SSF54631">
    <property type="entry name" value="CBS-domain pair"/>
    <property type="match status" value="1"/>
</dbReference>
<feature type="transmembrane region" description="Helical" evidence="10">
    <location>
        <begin position="207"/>
        <end position="226"/>
    </location>
</feature>
<dbReference type="GO" id="GO:0005254">
    <property type="term" value="F:chloride channel activity"/>
    <property type="evidence" value="ECO:0007669"/>
    <property type="project" value="UniProtKB-KW"/>
</dbReference>
<feature type="transmembrane region" description="Helical" evidence="10">
    <location>
        <begin position="172"/>
        <end position="195"/>
    </location>
</feature>
<dbReference type="InterPro" id="IPR050368">
    <property type="entry name" value="ClC-type_chloride_channel"/>
</dbReference>
<dbReference type="OrthoDB" id="9814803at2"/>
<keyword evidence="6 10" id="KW-0472">Membrane</keyword>
<evidence type="ECO:0000256" key="7">
    <source>
        <dbReference type="ARBA" id="ARBA00023173"/>
    </source>
</evidence>
<dbReference type="GO" id="GO:0034707">
    <property type="term" value="C:chloride channel complex"/>
    <property type="evidence" value="ECO:0007669"/>
    <property type="project" value="UniProtKB-KW"/>
</dbReference>
<proteinExistence type="predicted"/>
<feature type="transmembrane region" description="Helical" evidence="10">
    <location>
        <begin position="316"/>
        <end position="337"/>
    </location>
</feature>
<evidence type="ECO:0000313" key="12">
    <source>
        <dbReference type="Proteomes" id="UP000199392"/>
    </source>
</evidence>
<keyword evidence="2" id="KW-0813">Transport</keyword>
<keyword evidence="4 10" id="KW-1133">Transmembrane helix</keyword>
<feature type="transmembrane region" description="Helical" evidence="10">
    <location>
        <begin position="373"/>
        <end position="400"/>
    </location>
</feature>
<feature type="transmembrane region" description="Helical" evidence="10">
    <location>
        <begin position="343"/>
        <end position="366"/>
    </location>
</feature>
<evidence type="ECO:0000256" key="9">
    <source>
        <dbReference type="ARBA" id="ARBA00023303"/>
    </source>
</evidence>
<reference evidence="12" key="1">
    <citation type="submission" date="2016-10" db="EMBL/GenBank/DDBJ databases">
        <authorList>
            <person name="Varghese N."/>
            <person name="Submissions S."/>
        </authorList>
    </citation>
    <scope>NUCLEOTIDE SEQUENCE [LARGE SCALE GENOMIC DNA]</scope>
    <source>
        <strain evidence="12">DSM 26894</strain>
    </source>
</reference>
<feature type="transmembrane region" description="Helical" evidence="10">
    <location>
        <begin position="280"/>
        <end position="296"/>
    </location>
</feature>
<feature type="transmembrane region" description="Helical" evidence="10">
    <location>
        <begin position="80"/>
        <end position="98"/>
    </location>
</feature>
<feature type="transmembrane region" description="Helical" evidence="10">
    <location>
        <begin position="247"/>
        <end position="268"/>
    </location>
</feature>
<dbReference type="Gene3D" id="1.10.3080.10">
    <property type="entry name" value="Clc chloride channel"/>
    <property type="match status" value="1"/>
</dbReference>
<keyword evidence="3 10" id="KW-0812">Transmembrane</keyword>
<keyword evidence="5" id="KW-0406">Ion transport</keyword>
<evidence type="ECO:0000256" key="10">
    <source>
        <dbReference type="SAM" id="Phobius"/>
    </source>
</evidence>
<dbReference type="PANTHER" id="PTHR43427">
    <property type="entry name" value="CHLORIDE CHANNEL PROTEIN CLC-E"/>
    <property type="match status" value="1"/>
</dbReference>
<evidence type="ECO:0000313" key="11">
    <source>
        <dbReference type="EMBL" id="SFT05156.1"/>
    </source>
</evidence>
<keyword evidence="12" id="KW-1185">Reference proteome</keyword>
<name>A0A1I6UUT6_9RHOB</name>
<dbReference type="InterPro" id="IPR046342">
    <property type="entry name" value="CBS_dom_sf"/>
</dbReference>
<gene>
    <name evidence="11" type="ORF">SAMN04488050_10915</name>
</gene>
<evidence type="ECO:0000256" key="6">
    <source>
        <dbReference type="ARBA" id="ARBA00023136"/>
    </source>
</evidence>
<dbReference type="Proteomes" id="UP000199392">
    <property type="component" value="Unassembled WGS sequence"/>
</dbReference>
<accession>A0A1I6UUT6</accession>
<organism evidence="11 12">
    <name type="scientific">Alloyangia pacifica</name>
    <dbReference type="NCBI Taxonomy" id="311180"/>
    <lineage>
        <taxon>Bacteria</taxon>
        <taxon>Pseudomonadati</taxon>
        <taxon>Pseudomonadota</taxon>
        <taxon>Alphaproteobacteria</taxon>
        <taxon>Rhodobacterales</taxon>
        <taxon>Roseobacteraceae</taxon>
        <taxon>Alloyangia</taxon>
    </lineage>
</organism>
<dbReference type="STRING" id="311180.SAMN04488050_10915"/>
<dbReference type="InterPro" id="IPR001807">
    <property type="entry name" value="ClC"/>
</dbReference>
<protein>
    <submittedName>
        <fullName evidence="11">Chloride channel protein, CIC family</fullName>
    </submittedName>
</protein>
<dbReference type="InterPro" id="IPR014743">
    <property type="entry name" value="Cl-channel_core"/>
</dbReference>
<keyword evidence="9" id="KW-0407">Ion channel</keyword>
<dbReference type="SUPFAM" id="SSF81340">
    <property type="entry name" value="Clc chloride channel"/>
    <property type="match status" value="1"/>
</dbReference>
<feature type="transmembrane region" description="Helical" evidence="10">
    <location>
        <begin position="406"/>
        <end position="427"/>
    </location>
</feature>
<evidence type="ECO:0000256" key="1">
    <source>
        <dbReference type="ARBA" id="ARBA00004141"/>
    </source>
</evidence>
<evidence type="ECO:0000256" key="8">
    <source>
        <dbReference type="ARBA" id="ARBA00023214"/>
    </source>
</evidence>
<sequence>MLRRPRTKLRAALGRLHAPSRFRIFVRRNEIAYTLIAAAVGAVAASSVVAMQEALHLLSHLVFGQPGAISATQGLAPLRAFAGPAAGGIVLGLSWFVGRRWFRHIADPIEANAVRGGRIGLPGSLFITGQTIASSGFGASVGMEAAYTQASGAIASLLGQALRLRREDLRQLVAAGAGGAIAAAFDAPLTGAFYAFELVLATYSVSALLPILAASITATSVARALVGPHGENLHYAGDIPVHSYLPILVLSVVAAGIGIALMRSVTLIEQAFRKSPLPPWLQPMLGGALVGAMAIASPRILSSGHGAMGVVLSKDLALPMLAMIFVLKCAASAISIGSGFRGGLFFASLLLGALLGKIFGILWMLGPGLDLPIVVLAVIGMSAFATTVIGAPLAVSFLALETTMSLPLALAVLFSALIATAITRNFFGYSFSTWRFHLRGETIRSAADVGWIRDLSVGKMMRRSTSEIPDTMRISEARRRFPLGATKAFPLSDTECRYSGICLTAELHSDELEDTEPVSSIARFRNAWLTPELNVREAISAFARHEADSLAVLGPGDSVLGVLNEQYCLRRYAEETNKRLYPSRS</sequence>
<evidence type="ECO:0000256" key="2">
    <source>
        <dbReference type="ARBA" id="ARBA00022448"/>
    </source>
</evidence>
<dbReference type="CDD" id="cd00400">
    <property type="entry name" value="Voltage_gated_ClC"/>
    <property type="match status" value="1"/>
</dbReference>
<dbReference type="AlphaFoldDB" id="A0A1I6UUT6"/>
<evidence type="ECO:0000256" key="4">
    <source>
        <dbReference type="ARBA" id="ARBA00022989"/>
    </source>
</evidence>
<evidence type="ECO:0000256" key="3">
    <source>
        <dbReference type="ARBA" id="ARBA00022692"/>
    </source>
</evidence>
<dbReference type="EMBL" id="FOZW01000009">
    <property type="protein sequence ID" value="SFT05156.1"/>
    <property type="molecule type" value="Genomic_DNA"/>
</dbReference>
<comment type="subcellular location">
    <subcellularLocation>
        <location evidence="1">Membrane</location>
        <topology evidence="1">Multi-pass membrane protein</topology>
    </subcellularLocation>
</comment>
<dbReference type="Pfam" id="PF00654">
    <property type="entry name" value="Voltage_CLC"/>
    <property type="match status" value="1"/>
</dbReference>
<feature type="transmembrane region" description="Helical" evidence="10">
    <location>
        <begin position="31"/>
        <end position="51"/>
    </location>
</feature>
<dbReference type="PANTHER" id="PTHR43427:SF6">
    <property type="entry name" value="CHLORIDE CHANNEL PROTEIN CLC-E"/>
    <property type="match status" value="1"/>
</dbReference>
<keyword evidence="8" id="KW-0868">Chloride</keyword>
<dbReference type="RefSeq" id="WP_092430216.1">
    <property type="nucleotide sequence ID" value="NZ_FNCL01000018.1"/>
</dbReference>
<keyword evidence="7" id="KW-0869">Chloride channel</keyword>
<evidence type="ECO:0000256" key="5">
    <source>
        <dbReference type="ARBA" id="ARBA00023065"/>
    </source>
</evidence>